<dbReference type="EMBL" id="PRLF01000041">
    <property type="protein sequence ID" value="RAW62531.1"/>
    <property type="molecule type" value="Genomic_DNA"/>
</dbReference>
<comment type="caution">
    <text evidence="1">The sequence shown here is derived from an EMBL/GenBank/DDBJ whole genome shotgun (WGS) entry which is preliminary data.</text>
</comment>
<evidence type="ECO:0008006" key="3">
    <source>
        <dbReference type="Google" id="ProtNLM"/>
    </source>
</evidence>
<gene>
    <name evidence="1" type="ORF">C4N21_14455</name>
</gene>
<organism evidence="1 2">
    <name type="scientific">Faecalibacterium prausnitzii</name>
    <dbReference type="NCBI Taxonomy" id="853"/>
    <lineage>
        <taxon>Bacteria</taxon>
        <taxon>Bacillati</taxon>
        <taxon>Bacillota</taxon>
        <taxon>Clostridia</taxon>
        <taxon>Eubacteriales</taxon>
        <taxon>Oscillospiraceae</taxon>
        <taxon>Faecalibacterium</taxon>
    </lineage>
</organism>
<sequence>MSISDVIKGLLAMSGKKQAELTSVLGMSSNQAVNNKIRKNSWFASDLLKVAELCGCKLAFVMPDGQCIYLSDDEQEEK</sequence>
<reference evidence="1 2" key="1">
    <citation type="submission" date="2018-02" db="EMBL/GenBank/DDBJ databases">
        <title>Complete genome sequencing of Faecalibacterium prausnitzii strains isolated from the human gut.</title>
        <authorList>
            <person name="Fitzgerald B.C."/>
            <person name="Shkoporov A.N."/>
            <person name="Ross P.R."/>
            <person name="Hill C."/>
        </authorList>
    </citation>
    <scope>NUCLEOTIDE SEQUENCE [LARGE SCALE GENOMIC DNA]</scope>
    <source>
        <strain evidence="1 2">APC924/119</strain>
    </source>
</reference>
<name>A0A329UKX7_9FIRM</name>
<protein>
    <recommendedName>
        <fullName evidence="3">XRE family transcriptional regulator</fullName>
    </recommendedName>
</protein>
<dbReference type="Proteomes" id="UP000250550">
    <property type="component" value="Unassembled WGS sequence"/>
</dbReference>
<proteinExistence type="predicted"/>
<evidence type="ECO:0000313" key="2">
    <source>
        <dbReference type="Proteomes" id="UP000250550"/>
    </source>
</evidence>
<evidence type="ECO:0000313" key="1">
    <source>
        <dbReference type="EMBL" id="RAW62531.1"/>
    </source>
</evidence>
<accession>A0A329UKX7</accession>
<dbReference type="RefSeq" id="WP_112122201.1">
    <property type="nucleotide sequence ID" value="NZ_PRLF01000041.1"/>
</dbReference>
<dbReference type="AlphaFoldDB" id="A0A329UKX7"/>